<proteinExistence type="predicted"/>
<reference evidence="2 3" key="1">
    <citation type="submission" date="2014-07" db="EMBL/GenBank/DDBJ databases">
        <title>Complete genome sequence of a moderately halophilic bacterium Terribacillus aidingensis MP602, isolated from Cryptomeria fortunei in Tianmu mountain in China.</title>
        <authorList>
            <person name="Wang Y."/>
            <person name="Lu P."/>
            <person name="Zhang L."/>
        </authorList>
    </citation>
    <scope>NUCLEOTIDE SEQUENCE [LARGE SCALE GENOMIC DNA]</scope>
    <source>
        <strain evidence="2 3">MP602</strain>
    </source>
</reference>
<organism evidence="2 3">
    <name type="scientific">Terribacillus saccharophilus</name>
    <dbReference type="NCBI Taxonomy" id="361277"/>
    <lineage>
        <taxon>Bacteria</taxon>
        <taxon>Bacillati</taxon>
        <taxon>Bacillota</taxon>
        <taxon>Bacilli</taxon>
        <taxon>Bacillales</taxon>
        <taxon>Bacillaceae</taxon>
        <taxon>Terribacillus</taxon>
    </lineage>
</organism>
<accession>A0A075LFI6</accession>
<gene>
    <name evidence="2" type="ORF">GZ22_01460</name>
</gene>
<keyword evidence="1" id="KW-0472">Membrane</keyword>
<evidence type="ECO:0008006" key="4">
    <source>
        <dbReference type="Google" id="ProtNLM"/>
    </source>
</evidence>
<feature type="transmembrane region" description="Helical" evidence="1">
    <location>
        <begin position="35"/>
        <end position="57"/>
    </location>
</feature>
<feature type="transmembrane region" description="Helical" evidence="1">
    <location>
        <begin position="64"/>
        <end position="86"/>
    </location>
</feature>
<name>A0A075LFI6_9BACI</name>
<dbReference type="KEGG" id="tap:GZ22_01460"/>
<dbReference type="PANTHER" id="PTHR36974:SF1">
    <property type="entry name" value="DOXX FAMILY MEMBRANE PROTEIN"/>
    <property type="match status" value="1"/>
</dbReference>
<dbReference type="GeneID" id="34222403"/>
<dbReference type="RefSeq" id="WP_038557997.1">
    <property type="nucleotide sequence ID" value="NZ_CP008876.1"/>
</dbReference>
<dbReference type="PANTHER" id="PTHR36974">
    <property type="entry name" value="MEMBRANE PROTEIN-RELATED"/>
    <property type="match status" value="1"/>
</dbReference>
<evidence type="ECO:0000313" key="3">
    <source>
        <dbReference type="Proteomes" id="UP000027980"/>
    </source>
</evidence>
<dbReference type="EMBL" id="CP008876">
    <property type="protein sequence ID" value="AIF65455.1"/>
    <property type="molecule type" value="Genomic_DNA"/>
</dbReference>
<sequence length="120" mass="13532">MKKVGLYVFSLMFIVAGILHFVLDDGFVAMLPAYVPLRYTLIYLTGIAEILLAIGLLVPATRKLTAIVTVIYLIAIFPANIYSAVYDIPVPGFEETDQTLLYIRLLAQPALIWWVWKVTR</sequence>
<dbReference type="AlphaFoldDB" id="A0A075LFI6"/>
<feature type="transmembrane region" description="Helical" evidence="1">
    <location>
        <begin position="5"/>
        <end position="23"/>
    </location>
</feature>
<evidence type="ECO:0000313" key="2">
    <source>
        <dbReference type="EMBL" id="AIF65455.1"/>
    </source>
</evidence>
<dbReference type="HOGENOM" id="CLU_128738_4_1_9"/>
<dbReference type="Proteomes" id="UP000027980">
    <property type="component" value="Chromosome"/>
</dbReference>
<keyword evidence="1" id="KW-1133">Transmembrane helix</keyword>
<feature type="transmembrane region" description="Helical" evidence="1">
    <location>
        <begin position="98"/>
        <end position="116"/>
    </location>
</feature>
<keyword evidence="1" id="KW-0812">Transmembrane</keyword>
<protein>
    <recommendedName>
        <fullName evidence="4">DoxX family protein</fullName>
    </recommendedName>
</protein>
<evidence type="ECO:0000256" key="1">
    <source>
        <dbReference type="SAM" id="Phobius"/>
    </source>
</evidence>